<feature type="compositionally biased region" description="Polar residues" evidence="4">
    <location>
        <begin position="2538"/>
        <end position="2559"/>
    </location>
</feature>
<evidence type="ECO:0000256" key="1">
    <source>
        <dbReference type="ARBA" id="ARBA00004613"/>
    </source>
</evidence>
<dbReference type="SUPFAM" id="SSF48113">
    <property type="entry name" value="Heme-dependent peroxidases"/>
    <property type="match status" value="1"/>
</dbReference>
<dbReference type="InterPro" id="IPR010255">
    <property type="entry name" value="Haem_peroxidase_sf"/>
</dbReference>
<dbReference type="InterPro" id="IPR011049">
    <property type="entry name" value="Serralysin-like_metalloprot_C"/>
</dbReference>
<keyword evidence="2" id="KW-0964">Secreted</keyword>
<dbReference type="PANTHER" id="PTHR11475:SF4">
    <property type="entry name" value="CHORION PEROXIDASE"/>
    <property type="match status" value="1"/>
</dbReference>
<feature type="domain" description="Rhodanese" evidence="5">
    <location>
        <begin position="1115"/>
        <end position="1137"/>
    </location>
</feature>
<name>A0A1D7U489_9HYPH</name>
<dbReference type="GO" id="GO:0005509">
    <property type="term" value="F:calcium ion binding"/>
    <property type="evidence" value="ECO:0007669"/>
    <property type="project" value="InterPro"/>
</dbReference>
<dbReference type="PROSITE" id="PS00330">
    <property type="entry name" value="HEMOLYSIN_CALCIUM"/>
    <property type="match status" value="4"/>
</dbReference>
<comment type="subcellular location">
    <subcellularLocation>
        <location evidence="1">Secreted</location>
    </subcellularLocation>
</comment>
<dbReference type="GO" id="GO:0006979">
    <property type="term" value="P:response to oxidative stress"/>
    <property type="evidence" value="ECO:0007669"/>
    <property type="project" value="InterPro"/>
</dbReference>
<dbReference type="Proteomes" id="UP000094969">
    <property type="component" value="Chromosome"/>
</dbReference>
<dbReference type="Gene3D" id="1.10.640.10">
    <property type="entry name" value="Haem peroxidase domain superfamily, animal type"/>
    <property type="match status" value="1"/>
</dbReference>
<sequence>MVTYIRSDLDFILAQIKIAEAHAAGQPLFGPGGLVPAYTLSYGLRTVDGRDNNLLPNQEAWGAADIQFPALAPPEYRSAEPSPFGPPGPATNYNPSNAPGSMVFDSSLRTISNLLVDQTLANPAAVLTALERAGSADPMADLALVTPIYTAFKPAFDAEYQARVVMQGAVAAFNDDPLNPTLIAARDAAVAAHDVTVANLLAARDVRDLALEPFGIAMDGDNVHLPNIAPDEGLSAPFNSWFTLFGQFFDHGLDLVNKGGSGTVFIPLQPDDPLYVVGSPTNFMVLTRATVSAGTDGIMGTPDDVGPVNTTTSFVDQNQTYTSHSSHQVFLRQYVLNAAGDPVATGKLIEGGGLAPGGMATWGEVKAQSAAMLGIKLTDFDVGNVPLLRTDQYGNFIPDANGMPQLITGIGADGIPNTADDIVVSGNLATPVDPTVVGALRIGHAFLADIAHEAVPVGKIADGDITIGLANPGNGDTEYDNELLDAHFIAGDGRVNENIGLTAVHHIFHSEHNRLVDHTKEKILASNDLAFINEWLAVDVAAVPTTPAELAALNWDGERIFQAAKFGTEMQYQHLVFEDFARKIQPAIDFFVVPDGYHADINPSIVAEFAHVVYRFGHSMLTETVDRLDSGFNSDPIGLIEAFLNPIEFDANHTIADGVAAGDIIRGMTRQVGNEIDEFVTTALRNNLLGLPLDLATINLARGRDTGVPSLNSARETFYEASSHAPELKPYASWVDFAGNLKHEASIINFIAAYGTHTLITSQTTLEGRRDAALTIITGVSADGVMAVPADRVAFLNGYDAYAGGALGGLNNVDLWIGGLAEKIMPFGGMLGSTFNFVFEVQMEKLQDGDRFYYLQRLDGLHLLAEMENNTFAKLILKNADAGHLPSDVFSTPGLILEVDRTKQFNPGLGETAGADGILVDDPLTAADESADNLGNDPVGMGLLSQLVIRDNPATPVVDTNYLKYTGDEHVLLGGTDGNDILTASIGDDTLYGDAGNDRMEGGYGNDQYIGGEGDDIITDIGGDDIIRSGPGNDAINAGLGTDLVVAEEGQDFVVLGADMLDEVFGGVGDDFILGSKTTEQSMGGEGNDWIEVGAWTGAIGDNFDDQFAADMVIGHDVFHGDGGFDEFIGEGGDDIWVGSIGRGKFDGMSGFDWATYSDMLLGVNADLFRQHFDALPLPPPDAALDEYSFVEGVSGSKFNDQILGSDVTAADMPTEGARGSVLNAEGIALINGLQAIVGAGVTSFAGGNILLGGDGSDTITGRGGDDIIDGDKWLDVEIGVFALADVNHTGTPLALHRTMKTLTADVFAGLINPGQLSIVRTIKTDATPGDIDVAKYQGLRSDYSYGATADGQVTITDTTDLNLDGSDRLRSIERVQFSDNSSLGIIVGTPGNDTLNGTATDDLILGLAGADTLNGLAGNDILVGGPGGNTATYLDNFNNPGLGNSNGTASWDPDWVESGDSGGTTSGQIRIDNGNDVLQFIGGIPAGSFDGAQIQRTVDLAGATAATLTYSIAETGLDASDDSITVFFSRDGTTFVQVDLINDATNTVALRTIDLTLFGTGPFTANAAIRFVASSLEAGDSVNIDNLTFNFTNPALNTGVDTLNGGLGDDTYVFNPGDGTDIINEAVNATSGGTADRISIVSVTTDPLIGPVLTGLNAHDDNTGTNNGSLVITANGGTITVAGHFTGTTAGTGVERIGFNNATFAGYLLGADDYLVSRLDPNNRDAGGVNLSTSLVNNFVVGEQGVNDIIAGGAGNDLIFGGTGDNDLIGGDGDDLLVGGSGTGDDDLLDGGLGADTMIGLAGNDDYVVDDLLDVVVEAAAAGTDEVLTEMAALSIELMANVENLTYTGVDADPFVGTGNSLNNVISGGDLNDTLSGLGGNDTLNGGLGADTMIGGDGNDVYEVDEAGDVVTETNADLLIGGTDRVESDIDYALGANVENLDLNGTAITGTGNALNNVINGNDENNQLFGAGGNDTLNGGDGSDVIDGGLGNDAIAGGNDNDTIIGNAGDDTIDVGGGFNRLVYNAVGFGADTINSFDADGGLATNQDKIDLSALGVTAANFAARVVETAVAGPAGRLLTINDGAANVLGTIRINNVTDAQIDINDFTLAVAAPPAFGTPTAGADTITGNAAANSINGLGGNDTLSGAGGDDVITGGEGADTLNAGDGNDTLSGGAGSNTGTYADNFNVQSYSNSTGTVTLAGSWSETGVGETPTSPTAGDIEINGNRLRFDENTDGGETIQRSINLAGATSATLSFAYEDDNLGAGQNVVVEAWNVVASTWNILGTLGSTTGNGNGTFTATLTVNQIGAASAIRFRAEGDGNNWDGGDNFYIDNFAVSFTVPGLNAGVDTVNGDAGDDTIIWNANGVAPTDGRDIVNGGTEGAAGDTFVINGNAAVETYRIYAMTGGQNATLATTLGTTFAAATEIVVTRTVGATTTVVAELSEIEEIRINGADPSGIGTSGGDTFEVIGDFSGTSLRPNTITIDGDAGDDTIDISALSSAHRIVFRSNGGNDTIVGTLRPQDVIELPDGAVPEDYTSTTDENGVTTMTNGTHSISFTAPDGPPQVGDGDDEDEHQDDDDTTGNGDDADDDYGCGDDDDDETGTPAPSPSGSGSTRVGTASGDTLLGTGGADNIIGLAGDDVLIGDAGDDAISAGDGADFVDAGAGRDTVHGGSGDDHVFAGADTDLVNGEAGADRLFGQGGNDVINAGAGDDAAFGGAGNDLFVGEVGDGNDTYYGDEIDGGNGVDTLDLSAISANLTVDLGNGMLGRGSAVSSQSGSDTLWHIENVATGSGNDTITAGRAVNVMEGGAGDDVFRFSDTESADGDTILDFQPGDRLDLSSMDADGAVAGNQNFTLVNGPAFSAAAQLMVSNEERDGVAYTIVSGNVSGDAAEEFRIELKGSHNLTANNFVL</sequence>
<feature type="compositionally biased region" description="Acidic residues" evidence="4">
    <location>
        <begin position="2570"/>
        <end position="2604"/>
    </location>
</feature>
<dbReference type="Pfam" id="PF03098">
    <property type="entry name" value="An_peroxidase"/>
    <property type="match status" value="2"/>
</dbReference>
<dbReference type="PROSITE" id="PS50206">
    <property type="entry name" value="RHODANESE_3"/>
    <property type="match status" value="1"/>
</dbReference>
<dbReference type="RefSeq" id="WP_069691399.1">
    <property type="nucleotide sequence ID" value="NZ_CP017147.1"/>
</dbReference>
<evidence type="ECO:0000313" key="6">
    <source>
        <dbReference type="EMBL" id="AOO82189.1"/>
    </source>
</evidence>
<evidence type="ECO:0000259" key="5">
    <source>
        <dbReference type="PROSITE" id="PS50206"/>
    </source>
</evidence>
<dbReference type="GO" id="GO:0005576">
    <property type="term" value="C:extracellular region"/>
    <property type="evidence" value="ECO:0007669"/>
    <property type="project" value="UniProtKB-SubCell"/>
</dbReference>
<dbReference type="PROSITE" id="PS50292">
    <property type="entry name" value="PEROXIDASE_3"/>
    <property type="match status" value="1"/>
</dbReference>
<keyword evidence="3" id="KW-0325">Glycoprotein</keyword>
<dbReference type="InterPro" id="IPR018511">
    <property type="entry name" value="Hemolysin-typ_Ca-bd_CS"/>
</dbReference>
<dbReference type="InterPro" id="IPR001763">
    <property type="entry name" value="Rhodanese-like_dom"/>
</dbReference>
<dbReference type="InterPro" id="IPR019791">
    <property type="entry name" value="Haem_peroxidase_animal"/>
</dbReference>
<dbReference type="STRING" id="1526658.BHK69_18645"/>
<accession>A0A1D7U489</accession>
<dbReference type="PRINTS" id="PR00313">
    <property type="entry name" value="CABNDNGRPT"/>
</dbReference>
<evidence type="ECO:0000313" key="7">
    <source>
        <dbReference type="Proteomes" id="UP000094969"/>
    </source>
</evidence>
<dbReference type="EMBL" id="CP017147">
    <property type="protein sequence ID" value="AOO82189.1"/>
    <property type="molecule type" value="Genomic_DNA"/>
</dbReference>
<keyword evidence="7" id="KW-1185">Reference proteome</keyword>
<dbReference type="Gene3D" id="2.150.10.10">
    <property type="entry name" value="Serralysin-like metalloprotease, C-terminal"/>
    <property type="match status" value="9"/>
</dbReference>
<feature type="region of interest" description="Disordered" evidence="4">
    <location>
        <begin position="2531"/>
        <end position="2626"/>
    </location>
</feature>
<reference evidence="6 7" key="1">
    <citation type="journal article" date="2015" name="Antonie Van Leeuwenhoek">
        <title>Bosea vaviloviae sp. nov., a new species of slow-growing rhizobia isolated from nodules of the relict species Vavilovia formosa (Stev.) Fed.</title>
        <authorList>
            <person name="Safronova V.I."/>
            <person name="Kuznetsova I.G."/>
            <person name="Sazanova A.L."/>
            <person name="Kimeklis A.K."/>
            <person name="Belimov A.A."/>
            <person name="Andronov E.E."/>
            <person name="Pinaev A.G."/>
            <person name="Chizhevskaya E.P."/>
            <person name="Pukhaev A.R."/>
            <person name="Popov K.P."/>
            <person name="Willems A."/>
            <person name="Tikhonovich I.A."/>
        </authorList>
    </citation>
    <scope>NUCLEOTIDE SEQUENCE [LARGE SCALE GENOMIC DNA]</scope>
    <source>
        <strain evidence="6 7">Vaf18</strain>
    </source>
</reference>
<dbReference type="GO" id="GO:0020037">
    <property type="term" value="F:heme binding"/>
    <property type="evidence" value="ECO:0007669"/>
    <property type="project" value="InterPro"/>
</dbReference>
<proteinExistence type="predicted"/>
<evidence type="ECO:0000256" key="2">
    <source>
        <dbReference type="ARBA" id="ARBA00022525"/>
    </source>
</evidence>
<evidence type="ECO:0000256" key="3">
    <source>
        <dbReference type="ARBA" id="ARBA00023180"/>
    </source>
</evidence>
<organism evidence="6 7">
    <name type="scientific">Bosea vaviloviae</name>
    <dbReference type="NCBI Taxonomy" id="1526658"/>
    <lineage>
        <taxon>Bacteria</taxon>
        <taxon>Pseudomonadati</taxon>
        <taxon>Pseudomonadota</taxon>
        <taxon>Alphaproteobacteria</taxon>
        <taxon>Hyphomicrobiales</taxon>
        <taxon>Boseaceae</taxon>
        <taxon>Bosea</taxon>
    </lineage>
</organism>
<dbReference type="SUPFAM" id="SSF51120">
    <property type="entry name" value="beta-Roll"/>
    <property type="match status" value="9"/>
</dbReference>
<dbReference type="InterPro" id="IPR001343">
    <property type="entry name" value="Hemolysn_Ca-bd"/>
</dbReference>
<dbReference type="KEGG" id="bvv:BHK69_18645"/>
<dbReference type="GO" id="GO:0004601">
    <property type="term" value="F:peroxidase activity"/>
    <property type="evidence" value="ECO:0007669"/>
    <property type="project" value="InterPro"/>
</dbReference>
<dbReference type="PANTHER" id="PTHR11475">
    <property type="entry name" value="OXIDASE/PEROXIDASE"/>
    <property type="match status" value="1"/>
</dbReference>
<dbReference type="CDD" id="cd09821">
    <property type="entry name" value="An_peroxidase_bacterial_2"/>
    <property type="match status" value="1"/>
</dbReference>
<dbReference type="Pfam" id="PF00353">
    <property type="entry name" value="HemolysinCabind"/>
    <property type="match status" value="17"/>
</dbReference>
<dbReference type="InterPro" id="IPR037120">
    <property type="entry name" value="Haem_peroxidase_sf_animal"/>
</dbReference>
<protein>
    <recommendedName>
        <fullName evidence="5">Rhodanese domain-containing protein</fullName>
    </recommendedName>
</protein>
<gene>
    <name evidence="6" type="ORF">BHK69_18645</name>
</gene>
<feature type="compositionally biased region" description="Low complexity" evidence="4">
    <location>
        <begin position="2605"/>
        <end position="2617"/>
    </location>
</feature>
<evidence type="ECO:0000256" key="4">
    <source>
        <dbReference type="SAM" id="MobiDB-lite"/>
    </source>
</evidence>